<dbReference type="Proteomes" id="UP000697107">
    <property type="component" value="Unassembled WGS sequence"/>
</dbReference>
<dbReference type="EMBL" id="RCML01002363">
    <property type="protein sequence ID" value="KAG2958115.1"/>
    <property type="molecule type" value="Genomic_DNA"/>
</dbReference>
<feature type="non-terminal residue" evidence="1">
    <location>
        <position position="1"/>
    </location>
</feature>
<organism evidence="1 2">
    <name type="scientific">Phytophthora cactorum</name>
    <dbReference type="NCBI Taxonomy" id="29920"/>
    <lineage>
        <taxon>Eukaryota</taxon>
        <taxon>Sar</taxon>
        <taxon>Stramenopiles</taxon>
        <taxon>Oomycota</taxon>
        <taxon>Peronosporomycetes</taxon>
        <taxon>Peronosporales</taxon>
        <taxon>Peronosporaceae</taxon>
        <taxon>Phytophthora</taxon>
    </lineage>
</organism>
<sequence>LWAASVLMRLGSVGRRGANDGRRMVRIVCGAEYGSDGIETASRSGARREDPTGPACIVDEDPIELTVVFC</sequence>
<proteinExistence type="predicted"/>
<comment type="caution">
    <text evidence="1">The sequence shown here is derived from an EMBL/GenBank/DDBJ whole genome shotgun (WGS) entry which is preliminary data.</text>
</comment>
<evidence type="ECO:0000313" key="1">
    <source>
        <dbReference type="EMBL" id="KAG2958115.1"/>
    </source>
</evidence>
<evidence type="ECO:0000313" key="2">
    <source>
        <dbReference type="Proteomes" id="UP000697107"/>
    </source>
</evidence>
<dbReference type="AlphaFoldDB" id="A0A8T1EZP9"/>
<accession>A0A8T1EZP9</accession>
<name>A0A8T1EZP9_9STRA</name>
<reference evidence="1" key="1">
    <citation type="submission" date="2018-10" db="EMBL/GenBank/DDBJ databases">
        <title>Effector identification in a new, highly contiguous assembly of the strawberry crown rot pathogen Phytophthora cactorum.</title>
        <authorList>
            <person name="Armitage A.D."/>
            <person name="Nellist C.F."/>
            <person name="Bates H."/>
            <person name="Vickerstaff R.J."/>
            <person name="Harrison R.J."/>
        </authorList>
    </citation>
    <scope>NUCLEOTIDE SEQUENCE</scope>
    <source>
        <strain evidence="1">P415</strain>
    </source>
</reference>
<gene>
    <name evidence="1" type="ORF">PC118_g23687</name>
</gene>
<protein>
    <submittedName>
        <fullName evidence="1">Uncharacterized protein</fullName>
    </submittedName>
</protein>